<keyword evidence="5" id="KW-1185">Reference proteome</keyword>
<dbReference type="SMART" id="SM00347">
    <property type="entry name" value="HTH_MARR"/>
    <property type="match status" value="1"/>
</dbReference>
<dbReference type="Pfam" id="PF01047">
    <property type="entry name" value="MarR"/>
    <property type="match status" value="1"/>
</dbReference>
<dbReference type="CDD" id="cd04301">
    <property type="entry name" value="NAT_SF"/>
    <property type="match status" value="1"/>
</dbReference>
<dbReference type="PANTHER" id="PTHR13947:SF37">
    <property type="entry name" value="LD18367P"/>
    <property type="match status" value="1"/>
</dbReference>
<keyword evidence="1 4" id="KW-0808">Transferase</keyword>
<evidence type="ECO:0000256" key="1">
    <source>
        <dbReference type="ARBA" id="ARBA00022679"/>
    </source>
</evidence>
<evidence type="ECO:0000259" key="2">
    <source>
        <dbReference type="PROSITE" id="PS50995"/>
    </source>
</evidence>
<dbReference type="InterPro" id="IPR036390">
    <property type="entry name" value="WH_DNA-bd_sf"/>
</dbReference>
<dbReference type="Gene3D" id="3.40.630.30">
    <property type="match status" value="1"/>
</dbReference>
<dbReference type="InterPro" id="IPR016181">
    <property type="entry name" value="Acyl_CoA_acyltransferase"/>
</dbReference>
<dbReference type="PANTHER" id="PTHR13947">
    <property type="entry name" value="GNAT FAMILY N-ACETYLTRANSFERASE"/>
    <property type="match status" value="1"/>
</dbReference>
<dbReference type="RefSeq" id="WP_068832622.1">
    <property type="nucleotide sequence ID" value="NZ_JBHSMX010000065.1"/>
</dbReference>
<proteinExistence type="predicted"/>
<protein>
    <submittedName>
        <fullName evidence="4">GNAT family N-acetyltransferase</fullName>
        <ecNumber evidence="4">2.3.1.-</ecNumber>
    </submittedName>
</protein>
<comment type="caution">
    <text evidence="4">The sequence shown here is derived from an EMBL/GenBank/DDBJ whole genome shotgun (WGS) entry which is preliminary data.</text>
</comment>
<accession>A0ABW0QHD9</accession>
<dbReference type="EMBL" id="JBHSMX010000065">
    <property type="protein sequence ID" value="MFC5523567.1"/>
    <property type="molecule type" value="Genomic_DNA"/>
</dbReference>
<dbReference type="PROSITE" id="PS51186">
    <property type="entry name" value="GNAT"/>
    <property type="match status" value="1"/>
</dbReference>
<dbReference type="Pfam" id="PF00583">
    <property type="entry name" value="Acetyltransf_1"/>
    <property type="match status" value="1"/>
</dbReference>
<evidence type="ECO:0000259" key="3">
    <source>
        <dbReference type="PROSITE" id="PS51186"/>
    </source>
</evidence>
<dbReference type="InterPro" id="IPR036388">
    <property type="entry name" value="WH-like_DNA-bd_sf"/>
</dbReference>
<dbReference type="PROSITE" id="PS50995">
    <property type="entry name" value="HTH_MARR_2"/>
    <property type="match status" value="1"/>
</dbReference>
<dbReference type="Gene3D" id="1.10.10.10">
    <property type="entry name" value="Winged helix-like DNA-binding domain superfamily/Winged helix DNA-binding domain"/>
    <property type="match status" value="1"/>
</dbReference>
<feature type="domain" description="N-acetyltransferase" evidence="3">
    <location>
        <begin position="172"/>
        <end position="325"/>
    </location>
</feature>
<dbReference type="SUPFAM" id="SSF55729">
    <property type="entry name" value="Acyl-CoA N-acyltransferases (Nat)"/>
    <property type="match status" value="1"/>
</dbReference>
<gene>
    <name evidence="4" type="ORF">ACFPP7_22005</name>
</gene>
<evidence type="ECO:0000313" key="5">
    <source>
        <dbReference type="Proteomes" id="UP001596084"/>
    </source>
</evidence>
<dbReference type="Proteomes" id="UP001596084">
    <property type="component" value="Unassembled WGS sequence"/>
</dbReference>
<dbReference type="InterPro" id="IPR000835">
    <property type="entry name" value="HTH_MarR-typ"/>
</dbReference>
<feature type="domain" description="HTH marR-type" evidence="2">
    <location>
        <begin position="20"/>
        <end position="158"/>
    </location>
</feature>
<keyword evidence="4" id="KW-0012">Acyltransferase</keyword>
<dbReference type="SUPFAM" id="SSF46785">
    <property type="entry name" value="Winged helix' DNA-binding domain"/>
    <property type="match status" value="1"/>
</dbReference>
<dbReference type="GO" id="GO:0016746">
    <property type="term" value="F:acyltransferase activity"/>
    <property type="evidence" value="ECO:0007669"/>
    <property type="project" value="UniProtKB-KW"/>
</dbReference>
<dbReference type="EC" id="2.3.1.-" evidence="4"/>
<evidence type="ECO:0000313" key="4">
    <source>
        <dbReference type="EMBL" id="MFC5523567.1"/>
    </source>
</evidence>
<name>A0ABW0QHD9_9BURK</name>
<dbReference type="InterPro" id="IPR000182">
    <property type="entry name" value="GNAT_dom"/>
</dbReference>
<sequence length="328" mass="36142">MASSISPTLSASAPSPALAPNAAGATHIKAVRHFNRFYTQRIGILAPYLGSEFSLTEVRVLYELAHRDQPTASELGRDLALDAGYLSRILRRFEGKGWLARVPSIADARQSLLKLTPLGHKVFAPLQQQSNDEAAALLAGLSPADQQNLVAAMNTVQRLLAPPNQPAATRTIILRDPKPGDMGWVVQQHGEIYAREYGWNSEFEALVADIAGKYLKNFRPDCEKCWIAELDGERVGAVFVVRKSATVAQLRMLILTPEARGLGLGGRLTDECIAFARSKGYKKMQLWTNSCLDAARAIYAKRGFQLIKSEPYHGFGHDLVGETWELRF</sequence>
<dbReference type="InterPro" id="IPR050769">
    <property type="entry name" value="NAT_camello-type"/>
</dbReference>
<organism evidence="4 5">
    <name type="scientific">Polaromonas jejuensis</name>
    <dbReference type="NCBI Taxonomy" id="457502"/>
    <lineage>
        <taxon>Bacteria</taxon>
        <taxon>Pseudomonadati</taxon>
        <taxon>Pseudomonadota</taxon>
        <taxon>Betaproteobacteria</taxon>
        <taxon>Burkholderiales</taxon>
        <taxon>Comamonadaceae</taxon>
        <taxon>Polaromonas</taxon>
    </lineage>
</organism>
<reference evidence="5" key="1">
    <citation type="journal article" date="2019" name="Int. J. Syst. Evol. Microbiol.">
        <title>The Global Catalogue of Microorganisms (GCM) 10K type strain sequencing project: providing services to taxonomists for standard genome sequencing and annotation.</title>
        <authorList>
            <consortium name="The Broad Institute Genomics Platform"/>
            <consortium name="The Broad Institute Genome Sequencing Center for Infectious Disease"/>
            <person name="Wu L."/>
            <person name="Ma J."/>
        </authorList>
    </citation>
    <scope>NUCLEOTIDE SEQUENCE [LARGE SCALE GENOMIC DNA]</scope>
    <source>
        <strain evidence="5">CGMCC 4.7277</strain>
    </source>
</reference>